<dbReference type="PANTHER" id="PTHR45011">
    <property type="entry name" value="DAP3-BINDING CELL DEATH ENHANCER 1"/>
    <property type="match status" value="1"/>
</dbReference>
<dbReference type="Pfam" id="PF08238">
    <property type="entry name" value="Sel1"/>
    <property type="match status" value="4"/>
</dbReference>
<dbReference type="Proteomes" id="UP000003973">
    <property type="component" value="Unassembled WGS sequence"/>
</dbReference>
<dbReference type="PANTHER" id="PTHR45011:SF1">
    <property type="entry name" value="DAP3-BINDING CELL DEATH ENHANCER 1"/>
    <property type="match status" value="1"/>
</dbReference>
<dbReference type="InterPro" id="IPR011990">
    <property type="entry name" value="TPR-like_helical_dom_sf"/>
</dbReference>
<dbReference type="EMBL" id="ACDP02000023">
    <property type="protein sequence ID" value="EEO28965.2"/>
    <property type="molecule type" value="Genomic_DNA"/>
</dbReference>
<dbReference type="SMART" id="SM00671">
    <property type="entry name" value="SEL1"/>
    <property type="match status" value="3"/>
</dbReference>
<name>C3X771_9BURK</name>
<keyword evidence="2" id="KW-1185">Reference proteome</keyword>
<dbReference type="HOGENOM" id="CLU_000288_36_12_4"/>
<evidence type="ECO:0000313" key="1">
    <source>
        <dbReference type="EMBL" id="EEO28965.2"/>
    </source>
</evidence>
<dbReference type="InterPro" id="IPR052748">
    <property type="entry name" value="ISR_Activator"/>
</dbReference>
<gene>
    <name evidence="1" type="ORF">OFAG_02118</name>
</gene>
<dbReference type="RefSeq" id="WP_020995072.1">
    <property type="nucleotide sequence ID" value="NZ_KI392031.1"/>
</dbReference>
<dbReference type="Gene3D" id="1.25.40.10">
    <property type="entry name" value="Tetratricopeptide repeat domain"/>
    <property type="match status" value="1"/>
</dbReference>
<evidence type="ECO:0008006" key="3">
    <source>
        <dbReference type="Google" id="ProtNLM"/>
    </source>
</evidence>
<dbReference type="InterPro" id="IPR006597">
    <property type="entry name" value="Sel1-like"/>
</dbReference>
<feature type="non-terminal residue" evidence="1">
    <location>
        <position position="1"/>
    </location>
</feature>
<dbReference type="SUPFAM" id="SSF81901">
    <property type="entry name" value="HCP-like"/>
    <property type="match status" value="1"/>
</dbReference>
<organism evidence="1 2">
    <name type="scientific">Oxalobacter paraformigenes</name>
    <dbReference type="NCBI Taxonomy" id="556268"/>
    <lineage>
        <taxon>Bacteria</taxon>
        <taxon>Pseudomonadati</taxon>
        <taxon>Pseudomonadota</taxon>
        <taxon>Betaproteobacteria</taxon>
        <taxon>Burkholderiales</taxon>
        <taxon>Oxalobacteraceae</taxon>
        <taxon>Oxalobacter</taxon>
    </lineage>
</organism>
<dbReference type="AlphaFoldDB" id="C3X771"/>
<proteinExistence type="predicted"/>
<sequence>RRDRQKALYWYRRAAGHGDTDAMTNLGHAYYLGTGVQKNLNHAIQYYLMAAEKGHAKARYLLGDAYETGHGTARDCERALFWYKKAAENGEIMAMDRLSKIYGTGLCDQAENPEESMKWLKKSGAIKRDILKHSAQKK</sequence>
<comment type="caution">
    <text evidence="1">The sequence shown here is derived from an EMBL/GenBank/DDBJ whole genome shotgun (WGS) entry which is preliminary data.</text>
</comment>
<evidence type="ECO:0000313" key="2">
    <source>
        <dbReference type="Proteomes" id="UP000003973"/>
    </source>
</evidence>
<reference evidence="1" key="1">
    <citation type="submission" date="2011-10" db="EMBL/GenBank/DDBJ databases">
        <title>The Genome Sequence of Oxalobacter formigenes HOxBLS.</title>
        <authorList>
            <consortium name="The Broad Institute Genome Sequencing Platform"/>
            <person name="Earl A."/>
            <person name="Ward D."/>
            <person name="Feldgarden M."/>
            <person name="Gevers D."/>
            <person name="Allison M.J."/>
            <person name="Humphrey S."/>
            <person name="Young S.K."/>
            <person name="Zeng Q."/>
            <person name="Gargeya S."/>
            <person name="Fitzgerald M."/>
            <person name="Haas B."/>
            <person name="Abouelleil A."/>
            <person name="Alvarado L."/>
            <person name="Arachchi H.M."/>
            <person name="Berlin A."/>
            <person name="Brown A."/>
            <person name="Chapman S.B."/>
            <person name="Chen Z."/>
            <person name="Dunbar C."/>
            <person name="Freedman E."/>
            <person name="Gearin G."/>
            <person name="Goldberg J."/>
            <person name="Griggs A."/>
            <person name="Gujja S."/>
            <person name="Heiman D."/>
            <person name="Howarth C."/>
            <person name="Larson L."/>
            <person name="Lui A."/>
            <person name="MacDonald P.J.P."/>
            <person name="Montmayeur A."/>
            <person name="Murphy C."/>
            <person name="Neiman D."/>
            <person name="Pearson M."/>
            <person name="Priest M."/>
            <person name="Roberts A."/>
            <person name="Saif S."/>
            <person name="Shea T."/>
            <person name="Shenoy N."/>
            <person name="Sisk P."/>
            <person name="Stolte C."/>
            <person name="Sykes S."/>
            <person name="Wortman J."/>
            <person name="Nusbaum C."/>
            <person name="Birren B."/>
        </authorList>
    </citation>
    <scope>NUCLEOTIDE SEQUENCE [LARGE SCALE GENOMIC DNA]</scope>
    <source>
        <strain evidence="1">HOxBLS</strain>
    </source>
</reference>
<protein>
    <recommendedName>
        <fullName evidence="3">Sel1 repeat family protein</fullName>
    </recommendedName>
</protein>
<dbReference type="eggNOG" id="COG0790">
    <property type="taxonomic scope" value="Bacteria"/>
</dbReference>
<accession>C3X771</accession>